<evidence type="ECO:0000256" key="1">
    <source>
        <dbReference type="SAM" id="MobiDB-lite"/>
    </source>
</evidence>
<protein>
    <submittedName>
        <fullName evidence="2">Uncharacterized protein</fullName>
    </submittedName>
</protein>
<organism evidence="2 3">
    <name type="scientific">Pseudocercospora musae</name>
    <dbReference type="NCBI Taxonomy" id="113226"/>
    <lineage>
        <taxon>Eukaryota</taxon>
        <taxon>Fungi</taxon>
        <taxon>Dikarya</taxon>
        <taxon>Ascomycota</taxon>
        <taxon>Pezizomycotina</taxon>
        <taxon>Dothideomycetes</taxon>
        <taxon>Dothideomycetidae</taxon>
        <taxon>Mycosphaerellales</taxon>
        <taxon>Mycosphaerellaceae</taxon>
        <taxon>Pseudocercospora</taxon>
    </lineage>
</organism>
<feature type="compositionally biased region" description="Acidic residues" evidence="1">
    <location>
        <begin position="341"/>
        <end position="351"/>
    </location>
</feature>
<feature type="compositionally biased region" description="Low complexity" evidence="1">
    <location>
        <begin position="204"/>
        <end position="237"/>
    </location>
</feature>
<evidence type="ECO:0000313" key="2">
    <source>
        <dbReference type="EMBL" id="KXT16468.1"/>
    </source>
</evidence>
<dbReference type="Proteomes" id="UP000073492">
    <property type="component" value="Unassembled WGS sequence"/>
</dbReference>
<feature type="compositionally biased region" description="Polar residues" evidence="1">
    <location>
        <begin position="13"/>
        <end position="22"/>
    </location>
</feature>
<sequence>MANREQGDHASGRRSSLTNYNNAEIIRRMNEVGPDQSPGSDFTTTFGQPSRNVNVTSSGSTNQTSPLTRQPSKAGRALKNIYTKAKDKTAKLVDEALLSPGHADDMYPNALAPKREVQISLPVQDETWLANFMNATTDGNAGRTLIPIENAQDLRRQKPTYAGAHWNRTNFVQDKNGVERQRLQSTKELKEGLLNGTVAYVGGRKPQPSPSSRPARPNPTAAGSSQATSSAQASSSAEPSRTLPTVPVNHSAVDAKKPAPQAKVPRRKIESTWGALINAANKSPSNSSEETLAAAPVAESSERARRRRVTVINSQAFDPVDQSGTRDSFAHVGQLAQAEPFNDDEEDEDEAFNFSSPPSPVSPHAHPTSDLADEAQRLESIDLGDRFVPSSEEPNTSLQIDTHIRDGHVSWYVRDEGAQSSRHARQHRTDGMPSPTAQSHVREEDEAAALWKRLEEQQQQGVQSLRRTRRR</sequence>
<reference evidence="2 3" key="1">
    <citation type="submission" date="2015-07" db="EMBL/GenBank/DDBJ databases">
        <title>Comparative genomics of the Sigatoka disease complex on banana suggests a link between parallel evolutionary changes in Pseudocercospora fijiensis and Pseudocercospora eumusae and increased virulence on the banana host.</title>
        <authorList>
            <person name="Chang T.-C."/>
            <person name="Salvucci A."/>
            <person name="Crous P.W."/>
            <person name="Stergiopoulos I."/>
        </authorList>
    </citation>
    <scope>NUCLEOTIDE SEQUENCE [LARGE SCALE GENOMIC DNA]</scope>
    <source>
        <strain evidence="2 3">CBS 116634</strain>
    </source>
</reference>
<feature type="compositionally biased region" description="Polar residues" evidence="1">
    <location>
        <begin position="280"/>
        <end position="290"/>
    </location>
</feature>
<feature type="region of interest" description="Disordered" evidence="1">
    <location>
        <begin position="1"/>
        <end position="75"/>
    </location>
</feature>
<feature type="region of interest" description="Disordered" evidence="1">
    <location>
        <begin position="414"/>
        <end position="446"/>
    </location>
</feature>
<feature type="region of interest" description="Disordered" evidence="1">
    <location>
        <begin position="199"/>
        <end position="267"/>
    </location>
</feature>
<feature type="compositionally biased region" description="Polar residues" evidence="1">
    <location>
        <begin position="37"/>
        <end position="71"/>
    </location>
</feature>
<keyword evidence="3" id="KW-1185">Reference proteome</keyword>
<dbReference type="EMBL" id="LFZO01000036">
    <property type="protein sequence ID" value="KXT16468.1"/>
    <property type="molecule type" value="Genomic_DNA"/>
</dbReference>
<proteinExistence type="predicted"/>
<name>A0A139INS4_9PEZI</name>
<dbReference type="AlphaFoldDB" id="A0A139INS4"/>
<gene>
    <name evidence="2" type="ORF">AC579_1784</name>
</gene>
<feature type="region of interest" description="Disordered" evidence="1">
    <location>
        <begin position="280"/>
        <end position="306"/>
    </location>
</feature>
<accession>A0A139INS4</accession>
<feature type="compositionally biased region" description="Basic and acidic residues" evidence="1">
    <location>
        <begin position="374"/>
        <end position="385"/>
    </location>
</feature>
<comment type="caution">
    <text evidence="2">The sequence shown here is derived from an EMBL/GenBank/DDBJ whole genome shotgun (WGS) entry which is preliminary data.</text>
</comment>
<evidence type="ECO:0000313" key="3">
    <source>
        <dbReference type="Proteomes" id="UP000073492"/>
    </source>
</evidence>
<feature type="region of interest" description="Disordered" evidence="1">
    <location>
        <begin position="340"/>
        <end position="398"/>
    </location>
</feature>
<feature type="compositionally biased region" description="Basic and acidic residues" evidence="1">
    <location>
        <begin position="1"/>
        <end position="11"/>
    </location>
</feature>
<dbReference type="OrthoDB" id="3649146at2759"/>